<dbReference type="PANTHER" id="PTHR37534">
    <property type="entry name" value="TRANSCRIPTIONAL ACTIVATOR PROTEIN UGA3"/>
    <property type="match status" value="1"/>
</dbReference>
<organism evidence="3 4">
    <name type="scientific">Thanatephorus cucumeris (strain AG1-IB / isolate 7/3/14)</name>
    <name type="common">Lettuce bottom rot fungus</name>
    <name type="synonym">Rhizoctonia solani</name>
    <dbReference type="NCBI Taxonomy" id="1108050"/>
    <lineage>
        <taxon>Eukaryota</taxon>
        <taxon>Fungi</taxon>
        <taxon>Dikarya</taxon>
        <taxon>Basidiomycota</taxon>
        <taxon>Agaricomycotina</taxon>
        <taxon>Agaricomycetes</taxon>
        <taxon>Cantharellales</taxon>
        <taxon>Ceratobasidiaceae</taxon>
        <taxon>Rhizoctonia</taxon>
        <taxon>Rhizoctonia solani AG-1</taxon>
    </lineage>
</organism>
<comment type="caution">
    <text evidence="3">The sequence shown here is derived from an EMBL/GenBank/DDBJ whole genome shotgun (WGS) entry which is preliminary data.</text>
</comment>
<evidence type="ECO:0000256" key="1">
    <source>
        <dbReference type="ARBA" id="ARBA00004123"/>
    </source>
</evidence>
<comment type="subcellular location">
    <subcellularLocation>
        <location evidence="1">Nucleus</location>
    </subcellularLocation>
</comment>
<name>M5C3M7_THACB</name>
<evidence type="ECO:0000313" key="3">
    <source>
        <dbReference type="EMBL" id="CCO34558.1"/>
    </source>
</evidence>
<sequence>MSPLITSHIESSQTGPTLNYNTYPSFHGVAVSGCGTNTTLKKWEYAQEYGPRVVWPPEDRENNPDFDSEGTIDVVRKSIDALTRTVVIEPAFQEILHFYSTYLSRMYYDYAIVNEDTMEWILQRYKISTAAKYAMLATATSFRANYEMTPSTSSLRDYAKELHFLALKHLDLELDDNETSPQDKLVALEEMTRYEYFANTSSTYYPHLIQSASVVREILQSDSIDLLSLGGKHTFDIRCFAWCDITNSMAASRPTLLTYESDLERAQHIDFEDAHSDPDKGVEWIFGCPDVIAVLMARTIALKHLRIPKEEKLSRGIKLERTILGWVGVQEMWRHAAIIHIHQAIFNSDPTHTSVRDSVKNIIKIASTLKPGVNPDCFLSIPYFIAGAFAISTKDRYTLKSRILGCGNERILRNLASNLEDVWAKTDSTGRFTSWSDKENSTIFF</sequence>
<dbReference type="EMBL" id="CAOJ01013279">
    <property type="protein sequence ID" value="CCO34558.1"/>
    <property type="molecule type" value="Genomic_DNA"/>
</dbReference>
<dbReference type="AlphaFoldDB" id="M5C3M7"/>
<protein>
    <submittedName>
        <fullName evidence="3">Transcription factor</fullName>
    </submittedName>
</protein>
<reference evidence="3 4" key="1">
    <citation type="journal article" date="2013" name="J. Biotechnol.">
        <title>Establishment and interpretation of the genome sequence of the phytopathogenic fungus Rhizoctonia solani AG1-IB isolate 7/3/14.</title>
        <authorList>
            <person name="Wibberg D.W."/>
            <person name="Jelonek L.J."/>
            <person name="Rupp O.R."/>
            <person name="Hennig M.H."/>
            <person name="Eikmeyer F.E."/>
            <person name="Goesmann A.G."/>
            <person name="Hartmann A.H."/>
            <person name="Borriss R.B."/>
            <person name="Grosch R.G."/>
            <person name="Puehler A.P."/>
            <person name="Schlueter A.S."/>
        </authorList>
    </citation>
    <scope>NUCLEOTIDE SEQUENCE [LARGE SCALE GENOMIC DNA]</scope>
    <source>
        <strain evidence="4">AG1-IB / isolate 7/3/14</strain>
    </source>
</reference>
<proteinExistence type="predicted"/>
<gene>
    <name evidence="3" type="ORF">BN14_08660</name>
</gene>
<dbReference type="InterPro" id="IPR021858">
    <property type="entry name" value="Fun_TF"/>
</dbReference>
<evidence type="ECO:0000313" key="4">
    <source>
        <dbReference type="Proteomes" id="UP000012065"/>
    </source>
</evidence>
<accession>M5C3M7</accession>
<dbReference type="PANTHER" id="PTHR37534:SF46">
    <property type="entry name" value="ZN(II)2CYS6 TRANSCRIPTION FACTOR (EUROFUNG)"/>
    <property type="match status" value="1"/>
</dbReference>
<dbReference type="Pfam" id="PF11951">
    <property type="entry name" value="Fungal_trans_2"/>
    <property type="match status" value="2"/>
</dbReference>
<dbReference type="HOGENOM" id="CLU_018739_0_0_1"/>
<keyword evidence="2" id="KW-0539">Nucleus</keyword>
<dbReference type="GO" id="GO:0005634">
    <property type="term" value="C:nucleus"/>
    <property type="evidence" value="ECO:0007669"/>
    <property type="project" value="UniProtKB-SubCell"/>
</dbReference>
<dbReference type="Proteomes" id="UP000012065">
    <property type="component" value="Unassembled WGS sequence"/>
</dbReference>
<evidence type="ECO:0000256" key="2">
    <source>
        <dbReference type="ARBA" id="ARBA00023242"/>
    </source>
</evidence>